<dbReference type="InterPro" id="IPR037401">
    <property type="entry name" value="SnoaL-like"/>
</dbReference>
<dbReference type="Pfam" id="PF12680">
    <property type="entry name" value="SnoaL_2"/>
    <property type="match status" value="1"/>
</dbReference>
<organism evidence="2 3">
    <name type="scientific">Psilocybe cyanescens</name>
    <dbReference type="NCBI Taxonomy" id="93625"/>
    <lineage>
        <taxon>Eukaryota</taxon>
        <taxon>Fungi</taxon>
        <taxon>Dikarya</taxon>
        <taxon>Basidiomycota</taxon>
        <taxon>Agaricomycotina</taxon>
        <taxon>Agaricomycetes</taxon>
        <taxon>Agaricomycetidae</taxon>
        <taxon>Agaricales</taxon>
        <taxon>Agaricineae</taxon>
        <taxon>Strophariaceae</taxon>
        <taxon>Psilocybe</taxon>
    </lineage>
</organism>
<dbReference type="InterPro" id="IPR032710">
    <property type="entry name" value="NTF2-like_dom_sf"/>
</dbReference>
<dbReference type="EMBL" id="NHYD01000329">
    <property type="protein sequence ID" value="PPQ94493.1"/>
    <property type="molecule type" value="Genomic_DNA"/>
</dbReference>
<dbReference type="Proteomes" id="UP000283269">
    <property type="component" value="Unassembled WGS sequence"/>
</dbReference>
<dbReference type="PANTHER" id="PTHR41252:SF1">
    <property type="entry name" value="BLR2505 PROTEIN"/>
    <property type="match status" value="1"/>
</dbReference>
<evidence type="ECO:0000313" key="2">
    <source>
        <dbReference type="EMBL" id="PPQ94493.1"/>
    </source>
</evidence>
<sequence length="134" mass="15323">MSAEDNRRIVTQFITIVQDRKYEDLLTISAQDATWWISGPQEKLPFFGTHLLADRVPHMKEAFGRANSITYDIRGITANEHEAVVEYSVKAEGPAEGQHYENENLTKFTLKDGKILQVREYIDTNPIFEYMGAA</sequence>
<keyword evidence="3" id="KW-1185">Reference proteome</keyword>
<protein>
    <recommendedName>
        <fullName evidence="1">SnoaL-like domain-containing protein</fullName>
    </recommendedName>
</protein>
<feature type="domain" description="SnoaL-like" evidence="1">
    <location>
        <begin position="10"/>
        <end position="116"/>
    </location>
</feature>
<dbReference type="AlphaFoldDB" id="A0A409XUJ5"/>
<proteinExistence type="predicted"/>
<reference evidence="2 3" key="1">
    <citation type="journal article" date="2018" name="Evol. Lett.">
        <title>Horizontal gene cluster transfer increased hallucinogenic mushroom diversity.</title>
        <authorList>
            <person name="Reynolds H.T."/>
            <person name="Vijayakumar V."/>
            <person name="Gluck-Thaler E."/>
            <person name="Korotkin H.B."/>
            <person name="Matheny P.B."/>
            <person name="Slot J.C."/>
        </authorList>
    </citation>
    <scope>NUCLEOTIDE SEQUENCE [LARGE SCALE GENOMIC DNA]</scope>
    <source>
        <strain evidence="2 3">2631</strain>
    </source>
</reference>
<evidence type="ECO:0000313" key="3">
    <source>
        <dbReference type="Proteomes" id="UP000283269"/>
    </source>
</evidence>
<dbReference type="PANTHER" id="PTHR41252">
    <property type="entry name" value="BLR2505 PROTEIN"/>
    <property type="match status" value="1"/>
</dbReference>
<dbReference type="Gene3D" id="3.10.450.50">
    <property type="match status" value="1"/>
</dbReference>
<evidence type="ECO:0000259" key="1">
    <source>
        <dbReference type="Pfam" id="PF12680"/>
    </source>
</evidence>
<dbReference type="InParanoid" id="A0A409XUJ5"/>
<comment type="caution">
    <text evidence="2">The sequence shown here is derived from an EMBL/GenBank/DDBJ whole genome shotgun (WGS) entry which is preliminary data.</text>
</comment>
<dbReference type="SUPFAM" id="SSF54427">
    <property type="entry name" value="NTF2-like"/>
    <property type="match status" value="1"/>
</dbReference>
<accession>A0A409XUJ5</accession>
<gene>
    <name evidence="2" type="ORF">CVT25_013805</name>
</gene>
<dbReference type="OrthoDB" id="4646138at2759"/>
<name>A0A409XUJ5_PSICY</name>